<reference evidence="2 3" key="1">
    <citation type="journal article" date="2018" name="Sci. Rep.">
        <title>A complete Leishmania donovani reference genome identifies novel genetic variations associated with virulence.</title>
        <authorList>
            <person name="Lypaczewski P."/>
            <person name="Hoshizaki J."/>
            <person name="Zhang W.-W."/>
            <person name="McCall L.-I."/>
            <person name="Torcivia-Rodriguez J."/>
            <person name="Simonyan V."/>
            <person name="Kaur A."/>
            <person name="Dewar K."/>
            <person name="Matlashewski G."/>
        </authorList>
    </citation>
    <scope>NUCLEOTIDE SEQUENCE [LARGE SCALE GENOMIC DNA]</scope>
    <source>
        <strain evidence="2 3">LdCL</strain>
    </source>
</reference>
<protein>
    <submittedName>
        <fullName evidence="2">Uncharacterized protein</fullName>
    </submittedName>
</protein>
<keyword evidence="1" id="KW-0472">Membrane</keyword>
<dbReference type="VEuPathDB" id="TriTrypDB:LdCL_170020400"/>
<dbReference type="OrthoDB" id="10638829at2759"/>
<dbReference type="EMBL" id="CP029516">
    <property type="protein sequence ID" value="AYU77906.1"/>
    <property type="molecule type" value="Genomic_DNA"/>
</dbReference>
<evidence type="ECO:0000313" key="2">
    <source>
        <dbReference type="EMBL" id="AYU77906.1"/>
    </source>
</evidence>
<name>A0A3S7WUL6_LEIDO</name>
<accession>A0A3S7WUL6</accession>
<keyword evidence="3" id="KW-1185">Reference proteome</keyword>
<feature type="transmembrane region" description="Helical" evidence="1">
    <location>
        <begin position="34"/>
        <end position="51"/>
    </location>
</feature>
<dbReference type="VEuPathDB" id="TriTrypDB:LdBPK_171420.1"/>
<keyword evidence="1" id="KW-0812">Transmembrane</keyword>
<gene>
    <name evidence="2" type="ORF">LdCL_170020400</name>
</gene>
<organism evidence="2 3">
    <name type="scientific">Leishmania donovani</name>
    <dbReference type="NCBI Taxonomy" id="5661"/>
    <lineage>
        <taxon>Eukaryota</taxon>
        <taxon>Discoba</taxon>
        <taxon>Euglenozoa</taxon>
        <taxon>Kinetoplastea</taxon>
        <taxon>Metakinetoplastina</taxon>
        <taxon>Trypanosomatida</taxon>
        <taxon>Trypanosomatidae</taxon>
        <taxon>Leishmaniinae</taxon>
        <taxon>Leishmania</taxon>
    </lineage>
</organism>
<proteinExistence type="predicted"/>
<sequence length="265" mass="28909">MRPQRHRRRCTATPSLAFWLHVFSCSFRLTFLSYTALAPSLLGFSIFLSPFRSLSTLALRVCVRMPDSFAFTATPLSSCATLVAHRCCMASPPFHTHSLNPWCAHPRRLPRSPFHLVRSRGCALHRCCGTGAAASLGPLPLLQEKKGFRMPCLTASPSLVSRAASQSTSLAPPPPLPLHRLLACPSSSHSCACPPPPTPSPALTLPPKRVLSLAPPRSPSFLFSPHPLNTPLVPFPLTRWHRAVGRVHNECATCLCFLSLGSDFH</sequence>
<dbReference type="Proteomes" id="UP000274082">
    <property type="component" value="Chromosome 17"/>
</dbReference>
<evidence type="ECO:0000256" key="1">
    <source>
        <dbReference type="SAM" id="Phobius"/>
    </source>
</evidence>
<keyword evidence="1" id="KW-1133">Transmembrane helix</keyword>
<dbReference type="AlphaFoldDB" id="A0A3S7WUL6"/>
<evidence type="ECO:0000313" key="3">
    <source>
        <dbReference type="Proteomes" id="UP000274082"/>
    </source>
</evidence>